<reference evidence="2" key="1">
    <citation type="submission" date="2022-10" db="EMBL/GenBank/DDBJ databases">
        <title>Luteolibacter sp. GHJ8, whole genome shotgun sequencing project.</title>
        <authorList>
            <person name="Zhao G."/>
            <person name="Shen L."/>
        </authorList>
    </citation>
    <scope>NUCLEOTIDE SEQUENCE</scope>
    <source>
        <strain evidence="2">GHJ8</strain>
    </source>
</reference>
<dbReference type="EMBL" id="JAPDDR010000026">
    <property type="protein sequence ID" value="MCW1917093.1"/>
    <property type="molecule type" value="Genomic_DNA"/>
</dbReference>
<dbReference type="Proteomes" id="UP001165653">
    <property type="component" value="Unassembled WGS sequence"/>
</dbReference>
<sequence length="216" mass="25224">MGFSINTFYQQIFRLWRKKRLVLFQRYISPGKEDLLLDVGGYPIFWTAHAPMVARVDTLNLHCGSFDAERFPEHEIRTLEGDGRALEFADGSYDIAFSNSVIEHVGSWEDQKRFAAEMCRVGKRVWCQTPALECPIEPHFLAPFVHWLPRSWRPFVVCYFTPRGWAAKGNKAAIQEMVDWTRLISKREMKELFPDCQIVTEYLAPFVPKSYIAVRR</sequence>
<dbReference type="Gene3D" id="3.40.50.150">
    <property type="entry name" value="Vaccinia Virus protein VP39"/>
    <property type="match status" value="1"/>
</dbReference>
<gene>
    <name evidence="2" type="ORF">OJ996_26125</name>
</gene>
<name>A0ABT3GB71_9BACT</name>
<dbReference type="GO" id="GO:0032259">
    <property type="term" value="P:methylation"/>
    <property type="evidence" value="ECO:0007669"/>
    <property type="project" value="UniProtKB-KW"/>
</dbReference>
<dbReference type="RefSeq" id="WP_264516712.1">
    <property type="nucleotide sequence ID" value="NZ_JAPDDR010000026.1"/>
</dbReference>
<dbReference type="SUPFAM" id="SSF53335">
    <property type="entry name" value="S-adenosyl-L-methionine-dependent methyltransferases"/>
    <property type="match status" value="1"/>
</dbReference>
<keyword evidence="2" id="KW-0808">Transferase</keyword>
<protein>
    <submittedName>
        <fullName evidence="2">Class I SAM-dependent methyltransferase</fullName>
    </submittedName>
</protein>
<evidence type="ECO:0000259" key="1">
    <source>
        <dbReference type="Pfam" id="PF08241"/>
    </source>
</evidence>
<dbReference type="InterPro" id="IPR013216">
    <property type="entry name" value="Methyltransf_11"/>
</dbReference>
<evidence type="ECO:0000313" key="2">
    <source>
        <dbReference type="EMBL" id="MCW1917093.1"/>
    </source>
</evidence>
<comment type="caution">
    <text evidence="2">The sequence shown here is derived from an EMBL/GenBank/DDBJ whole genome shotgun (WGS) entry which is preliminary data.</text>
</comment>
<evidence type="ECO:0000313" key="3">
    <source>
        <dbReference type="Proteomes" id="UP001165653"/>
    </source>
</evidence>
<organism evidence="2 3">
    <name type="scientific">Luteolibacter rhizosphaerae</name>
    <dbReference type="NCBI Taxonomy" id="2989719"/>
    <lineage>
        <taxon>Bacteria</taxon>
        <taxon>Pseudomonadati</taxon>
        <taxon>Verrucomicrobiota</taxon>
        <taxon>Verrucomicrobiia</taxon>
        <taxon>Verrucomicrobiales</taxon>
        <taxon>Verrucomicrobiaceae</taxon>
        <taxon>Luteolibacter</taxon>
    </lineage>
</organism>
<feature type="domain" description="Methyltransferase type 11" evidence="1">
    <location>
        <begin position="70"/>
        <end position="123"/>
    </location>
</feature>
<accession>A0ABT3GB71</accession>
<keyword evidence="3" id="KW-1185">Reference proteome</keyword>
<dbReference type="Pfam" id="PF08241">
    <property type="entry name" value="Methyltransf_11"/>
    <property type="match status" value="1"/>
</dbReference>
<keyword evidence="2" id="KW-0489">Methyltransferase</keyword>
<dbReference type="GO" id="GO:0008168">
    <property type="term" value="F:methyltransferase activity"/>
    <property type="evidence" value="ECO:0007669"/>
    <property type="project" value="UniProtKB-KW"/>
</dbReference>
<dbReference type="InterPro" id="IPR029063">
    <property type="entry name" value="SAM-dependent_MTases_sf"/>
</dbReference>
<proteinExistence type="predicted"/>